<name>B8GG54_METPE</name>
<dbReference type="HOGENOM" id="CLU_021240_1_0_2"/>
<gene>
    <name evidence="3" type="ordered locus">Mpal_0766</name>
</gene>
<dbReference type="OrthoDB" id="114588at2157"/>
<dbReference type="EMBL" id="CP001338">
    <property type="protein sequence ID" value="ACL16128.1"/>
    <property type="molecule type" value="Genomic_DNA"/>
</dbReference>
<evidence type="ECO:0000259" key="1">
    <source>
        <dbReference type="Pfam" id="PF13304"/>
    </source>
</evidence>
<protein>
    <submittedName>
        <fullName evidence="3">SMC domain protein</fullName>
    </submittedName>
</protein>
<dbReference type="Pfam" id="PF20469">
    <property type="entry name" value="OLD-like_TOPRIM"/>
    <property type="match status" value="1"/>
</dbReference>
<dbReference type="KEGG" id="mpl:Mpal_0766"/>
<dbReference type="CDD" id="cd00267">
    <property type="entry name" value="ABC_ATPase"/>
    <property type="match status" value="1"/>
</dbReference>
<dbReference type="AlphaFoldDB" id="B8GG54"/>
<keyword evidence="4" id="KW-1185">Reference proteome</keyword>
<proteinExistence type="predicted"/>
<dbReference type="eggNOG" id="arCOG03235">
    <property type="taxonomic scope" value="Archaea"/>
</dbReference>
<dbReference type="SUPFAM" id="SSF52540">
    <property type="entry name" value="P-loop containing nucleoside triphosphate hydrolases"/>
    <property type="match status" value="1"/>
</dbReference>
<dbReference type="GO" id="GO:0005524">
    <property type="term" value="F:ATP binding"/>
    <property type="evidence" value="ECO:0007669"/>
    <property type="project" value="InterPro"/>
</dbReference>
<dbReference type="PANTHER" id="PTHR43581:SF4">
    <property type="entry name" value="ATP_GTP PHOSPHATASE"/>
    <property type="match status" value="1"/>
</dbReference>
<reference evidence="3 4" key="1">
    <citation type="journal article" date="2015" name="Genome Announc.">
        <title>Complete Genome Sequence of Methanosphaerula palustris E1-9CT, a Hydrogenotrophic Methanogen Isolated from a Minerotrophic Fen Peatland.</title>
        <authorList>
            <person name="Cadillo-Quiroz H."/>
            <person name="Browne P."/>
            <person name="Kyrpides N."/>
            <person name="Woyke T."/>
            <person name="Goodwin L."/>
            <person name="Detter C."/>
            <person name="Yavitt J.B."/>
            <person name="Zinder S.H."/>
        </authorList>
    </citation>
    <scope>NUCLEOTIDE SEQUENCE [LARGE SCALE GENOMIC DNA]</scope>
    <source>
        <strain evidence="4">ATCC BAA-1556 / DSM 19958 / E1-9c</strain>
    </source>
</reference>
<dbReference type="CDD" id="cd01026">
    <property type="entry name" value="TOPRIM_OLD"/>
    <property type="match status" value="1"/>
</dbReference>
<dbReference type="GeneID" id="7270507"/>
<dbReference type="InterPro" id="IPR027417">
    <property type="entry name" value="P-loop_NTPase"/>
</dbReference>
<accession>B8GG54</accession>
<evidence type="ECO:0000313" key="4">
    <source>
        <dbReference type="Proteomes" id="UP000002457"/>
    </source>
</evidence>
<dbReference type="STRING" id="521011.Mpal_0766"/>
<dbReference type="InterPro" id="IPR003959">
    <property type="entry name" value="ATPase_AAA_core"/>
</dbReference>
<dbReference type="PANTHER" id="PTHR43581">
    <property type="entry name" value="ATP/GTP PHOSPHATASE"/>
    <property type="match status" value="1"/>
</dbReference>
<dbReference type="Gene3D" id="3.40.50.300">
    <property type="entry name" value="P-loop containing nucleotide triphosphate hydrolases"/>
    <property type="match status" value="1"/>
</dbReference>
<feature type="domain" description="OLD protein-like TOPRIM" evidence="2">
    <location>
        <begin position="395"/>
        <end position="481"/>
    </location>
</feature>
<organism evidence="3 4">
    <name type="scientific">Methanosphaerula palustris (strain ATCC BAA-1556 / DSM 19958 / E1-9c)</name>
    <dbReference type="NCBI Taxonomy" id="521011"/>
    <lineage>
        <taxon>Archaea</taxon>
        <taxon>Methanobacteriati</taxon>
        <taxon>Methanobacteriota</taxon>
        <taxon>Stenosarchaea group</taxon>
        <taxon>Methanomicrobia</taxon>
        <taxon>Methanomicrobiales</taxon>
        <taxon>Methanoregulaceae</taxon>
        <taxon>Methanosphaerula</taxon>
    </lineage>
</organism>
<dbReference type="InterPro" id="IPR051396">
    <property type="entry name" value="Bact_Antivir_Def_Nuclease"/>
</dbReference>
<sequence>MFLEKISISGYKNFNENFEICFSSGLNVLVGENGVGKSSIIDAIRLILSEDEYGRSGISEKDFHRPFVKDSVASNKIKIVAHFDELSDFEEIAFLPWREDKNEARLSLVIDDTQNNRGRYNRKIWGGVSQSNPYEKELVELINCIYLPPLRDAEAKLREGRGSRLARLILNLNKEEFLKAKRDGKSLKIEEKVNSFYNDIVNDKNEPIFKANELIKNSLKNAIGTVFGQDTRIQFSETNINRIIENLRLFFFPEINQNGQEFNYRSLEENSLGYNNLIYLATVLAELRPIKEVESDEPEFLKILLIEEPEAHLHPQLQIKLLKYLQKETENSNIQIIITTHSPVLASAVSIDAIIHLSFSKDRKTIATPIRKCGLPSPSKAFLTRWLDATKSTIFFAKGVILVEGIAEAMLIPELAKRVIKKYNSEYKTKLPGTLEEQGISVININGINFKHFMQLFCNINEDSQPAFSIPLRCVGITDNDPPSNSTHLEPIEGNNPILQLVNRINKSENSRIFSNLKTFEYDLALEGGNLTPMIQIFLKCLDTNGPIRKEFTDYLEVKWEDASRDTKEIVAQKLLLRIDSSKIGKGRYAQELADLLLKDCTSFEIPKYIKDAINWVCEIKNV</sequence>
<feature type="domain" description="ATPase AAA-type core" evidence="1">
    <location>
        <begin position="26"/>
        <end position="346"/>
    </location>
</feature>
<dbReference type="Proteomes" id="UP000002457">
    <property type="component" value="Chromosome"/>
</dbReference>
<dbReference type="GO" id="GO:0016887">
    <property type="term" value="F:ATP hydrolysis activity"/>
    <property type="evidence" value="ECO:0007669"/>
    <property type="project" value="InterPro"/>
</dbReference>
<dbReference type="RefSeq" id="WP_012617447.1">
    <property type="nucleotide sequence ID" value="NC_011832.1"/>
</dbReference>
<evidence type="ECO:0000259" key="2">
    <source>
        <dbReference type="Pfam" id="PF20469"/>
    </source>
</evidence>
<dbReference type="Pfam" id="PF13304">
    <property type="entry name" value="AAA_21"/>
    <property type="match status" value="1"/>
</dbReference>
<evidence type="ECO:0000313" key="3">
    <source>
        <dbReference type="EMBL" id="ACL16128.1"/>
    </source>
</evidence>
<dbReference type="InterPro" id="IPR034139">
    <property type="entry name" value="TOPRIM_OLD"/>
</dbReference>